<evidence type="ECO:0000256" key="3">
    <source>
        <dbReference type="ARBA" id="ARBA00012274"/>
    </source>
</evidence>
<keyword evidence="7 13" id="KW-0547">Nucleotide-binding</keyword>
<evidence type="ECO:0000256" key="6">
    <source>
        <dbReference type="ARBA" id="ARBA00022634"/>
    </source>
</evidence>
<dbReference type="GO" id="GO:0004748">
    <property type="term" value="F:ribonucleoside-diphosphate reductase activity, thioredoxin disulfide as acceptor"/>
    <property type="evidence" value="ECO:0007669"/>
    <property type="project" value="UniProtKB-EC"/>
</dbReference>
<dbReference type="InterPro" id="IPR050862">
    <property type="entry name" value="RdRp_reductase_class-2"/>
</dbReference>
<dbReference type="CDD" id="cd02888">
    <property type="entry name" value="RNR_II_dimer"/>
    <property type="match status" value="1"/>
</dbReference>
<evidence type="ECO:0000256" key="4">
    <source>
        <dbReference type="ARBA" id="ARBA00014409"/>
    </source>
</evidence>
<keyword evidence="10 13" id="KW-0170">Cobalt</keyword>
<dbReference type="RefSeq" id="WP_368847964.1">
    <property type="nucleotide sequence ID" value="NZ_CP194411.1"/>
</dbReference>
<accession>A0ABV3X7S5</accession>
<dbReference type="InterPro" id="IPR013344">
    <property type="entry name" value="RNR_NrdJ/NrdZ"/>
</dbReference>
<evidence type="ECO:0000256" key="2">
    <source>
        <dbReference type="ARBA" id="ARBA00007405"/>
    </source>
</evidence>
<name>A0ABV3X7S5_9FIRM</name>
<evidence type="ECO:0000256" key="7">
    <source>
        <dbReference type="ARBA" id="ARBA00022741"/>
    </source>
</evidence>
<evidence type="ECO:0000256" key="1">
    <source>
        <dbReference type="ARBA" id="ARBA00001922"/>
    </source>
</evidence>
<dbReference type="SUPFAM" id="SSF51998">
    <property type="entry name" value="PFL-like glycyl radical enzymes"/>
    <property type="match status" value="1"/>
</dbReference>
<evidence type="ECO:0000256" key="11">
    <source>
        <dbReference type="ARBA" id="ARBA00025437"/>
    </source>
</evidence>
<keyword evidence="17" id="KW-1185">Reference proteome</keyword>
<feature type="domain" description="TSCPD" evidence="15">
    <location>
        <begin position="600"/>
        <end position="700"/>
    </location>
</feature>
<protein>
    <recommendedName>
        <fullName evidence="4 13">Vitamin B12-dependent ribonucleotide reductase</fullName>
        <ecNumber evidence="3 13">1.17.4.1</ecNumber>
    </recommendedName>
</protein>
<keyword evidence="5 13" id="KW-0846">Cobalamin</keyword>
<proteinExistence type="inferred from homology"/>
<dbReference type="NCBIfam" id="TIGR02504">
    <property type="entry name" value="NrdJ_Z"/>
    <property type="match status" value="1"/>
</dbReference>
<dbReference type="PRINTS" id="PR01183">
    <property type="entry name" value="RIBORDTASEM1"/>
</dbReference>
<feature type="domain" description="Ribonucleotide reductase large subunit C-terminal" evidence="14">
    <location>
        <begin position="75"/>
        <end position="561"/>
    </location>
</feature>
<dbReference type="Gene3D" id="3.20.70.20">
    <property type="match status" value="1"/>
</dbReference>
<keyword evidence="8 13" id="KW-0560">Oxidoreductase</keyword>
<comment type="catalytic activity">
    <reaction evidence="12 13">
        <text>a 2'-deoxyribonucleoside 5'-diphosphate + [thioredoxin]-disulfide + H2O = a ribonucleoside 5'-diphosphate + [thioredoxin]-dithiol</text>
        <dbReference type="Rhea" id="RHEA:23252"/>
        <dbReference type="Rhea" id="RHEA-COMP:10698"/>
        <dbReference type="Rhea" id="RHEA-COMP:10700"/>
        <dbReference type="ChEBI" id="CHEBI:15377"/>
        <dbReference type="ChEBI" id="CHEBI:29950"/>
        <dbReference type="ChEBI" id="CHEBI:50058"/>
        <dbReference type="ChEBI" id="CHEBI:57930"/>
        <dbReference type="ChEBI" id="CHEBI:73316"/>
        <dbReference type="EC" id="1.17.4.1"/>
    </reaction>
</comment>
<dbReference type="InterPro" id="IPR000788">
    <property type="entry name" value="RNR_lg_C"/>
</dbReference>
<reference evidence="16 17" key="1">
    <citation type="submission" date="2023-04" db="EMBL/GenBank/DDBJ databases">
        <title>Genome Sequence of Selenomonas sputigena ATCC 33150.</title>
        <authorList>
            <person name="Miller D.P."/>
            <person name="Anvari S."/>
            <person name="Polson S.W."/>
            <person name="Macdonald M."/>
            <person name="Mcdowell J.V."/>
        </authorList>
    </citation>
    <scope>NUCLEOTIDE SEQUENCE [LARGE SCALE GENOMIC DNA]</scope>
    <source>
        <strain evidence="16 17">ATCC 33150</strain>
    </source>
</reference>
<dbReference type="PANTHER" id="PTHR43371">
    <property type="entry name" value="VITAMIN B12-DEPENDENT RIBONUCLEOTIDE REDUCTASE"/>
    <property type="match status" value="1"/>
</dbReference>
<dbReference type="EMBL" id="JARVLH010000009">
    <property type="protein sequence ID" value="MEX5286246.1"/>
    <property type="molecule type" value="Genomic_DNA"/>
</dbReference>
<keyword evidence="9" id="KW-1015">Disulfide bond</keyword>
<evidence type="ECO:0000256" key="9">
    <source>
        <dbReference type="ARBA" id="ARBA00023157"/>
    </source>
</evidence>
<sequence length="751" mass="84089">MEKWYDTEIGRNILQAKYYHAGESEPHEFIERVAGIFSPEIRGKMTGYLEAGAVCPAGRTLYAAGAKGKFKSSLSNCYIMPSPTDDIESIFTVNQQIAKIFSYGGGIGVNISGLRPKDSRVNNVARSSTGAVSFLKIFNTTGEVISQNGRRGAMLVALDSEHPDIYEFLHIKQNNEKLASMNLSLLFSDAFMQAVADDAEYELSFDVEATGEKIRKTIRAAEFFDEYCQTQWDWGDPGALFKDRLNDYTLLSGYEDYKIEVTNPCGEFGGNAYNSCNLMSINLYAFIEDKFGDAPHLAETEFREAVHTAVCALDEVLDYGFDTQPLEENRQCIRDWRSIGLGLFGVADAFVAMKLAYGSRESCSFIQEVLRIMFTEAARASAELAKEKGTFGRYDWEKTKQSPLIRRLAEEAPSVYQNIKEHGLRNGTLLSIAPTGTISLLMGVFSGGCEPLYQISYERTTHKMEEKSASFRVYAHSVSDLLDYHKLPHDLTNEEIKKRFPWVIESHAVPYLHRVELQAAMQKYVDNSISSTVNLRHEATPADIKNIYLAAWKARCKGITVFRDGCKRGNILGVKEASDEGQEIHYDTVRPRRRDNIERLEGVTLVRHTSCVDKMYITVNKTADGDVFELFTNASGGCQSNIATITRLTSLALRSGVRVKDIIKQLTVSRCSACQAMIRSGRRDISLSCGSAIGTALAEIYNECRKDEADKYKDKSDDKAINKQCPECKRHTLRPEGNCVTCTYCGWSKCE</sequence>
<dbReference type="PANTHER" id="PTHR43371:SF1">
    <property type="entry name" value="RIBONUCLEOSIDE-DIPHOSPHATE REDUCTASE"/>
    <property type="match status" value="1"/>
</dbReference>
<evidence type="ECO:0000256" key="12">
    <source>
        <dbReference type="ARBA" id="ARBA00047754"/>
    </source>
</evidence>
<comment type="caution">
    <text evidence="16">The sequence shown here is derived from an EMBL/GenBank/DDBJ whole genome shotgun (WGS) entry which is preliminary data.</text>
</comment>
<evidence type="ECO:0000256" key="5">
    <source>
        <dbReference type="ARBA" id="ARBA00022628"/>
    </source>
</evidence>
<keyword evidence="6 13" id="KW-0237">DNA synthesis</keyword>
<evidence type="ECO:0000259" key="15">
    <source>
        <dbReference type="Pfam" id="PF12637"/>
    </source>
</evidence>
<evidence type="ECO:0000313" key="16">
    <source>
        <dbReference type="EMBL" id="MEX5286246.1"/>
    </source>
</evidence>
<dbReference type="InterPro" id="IPR024434">
    <property type="entry name" value="TSCPD_dom"/>
</dbReference>
<gene>
    <name evidence="16" type="ORF">QCO44_11555</name>
</gene>
<dbReference type="Proteomes" id="UP001559623">
    <property type="component" value="Unassembled WGS sequence"/>
</dbReference>
<dbReference type="Pfam" id="PF02867">
    <property type="entry name" value="Ribonuc_red_lgC"/>
    <property type="match status" value="1"/>
</dbReference>
<dbReference type="EC" id="1.17.4.1" evidence="3 13"/>
<comment type="similarity">
    <text evidence="2 13">Belongs to the ribonucleoside diphosphate reductase class-2 family.</text>
</comment>
<dbReference type="Pfam" id="PF12637">
    <property type="entry name" value="TSCPD"/>
    <property type="match status" value="1"/>
</dbReference>
<evidence type="ECO:0000256" key="13">
    <source>
        <dbReference type="RuleBase" id="RU364064"/>
    </source>
</evidence>
<evidence type="ECO:0000256" key="10">
    <source>
        <dbReference type="ARBA" id="ARBA00023285"/>
    </source>
</evidence>
<comment type="cofactor">
    <cofactor evidence="1 13">
        <name>adenosylcob(III)alamin</name>
        <dbReference type="ChEBI" id="CHEBI:18408"/>
    </cofactor>
</comment>
<organism evidence="16 17">
    <name type="scientific">Selenomonas sputigena</name>
    <dbReference type="NCBI Taxonomy" id="69823"/>
    <lineage>
        <taxon>Bacteria</taxon>
        <taxon>Bacillati</taxon>
        <taxon>Bacillota</taxon>
        <taxon>Negativicutes</taxon>
        <taxon>Selenomonadales</taxon>
        <taxon>Selenomonadaceae</taxon>
        <taxon>Selenomonas</taxon>
    </lineage>
</organism>
<evidence type="ECO:0000313" key="17">
    <source>
        <dbReference type="Proteomes" id="UP001559623"/>
    </source>
</evidence>
<evidence type="ECO:0000256" key="8">
    <source>
        <dbReference type="ARBA" id="ARBA00023002"/>
    </source>
</evidence>
<evidence type="ECO:0000259" key="14">
    <source>
        <dbReference type="Pfam" id="PF02867"/>
    </source>
</evidence>
<comment type="function">
    <text evidence="11 13">Catalyzes the reduction of ribonucleotides to deoxyribonucleotides. May function to provide a pool of deoxyribonucleotide precursors for DNA repair during oxygen limitation and/or for immediate growth after restoration of oxygen.</text>
</comment>